<feature type="domain" description="eCIS core" evidence="1">
    <location>
        <begin position="36"/>
        <end position="101"/>
    </location>
</feature>
<evidence type="ECO:0000259" key="1">
    <source>
        <dbReference type="Pfam" id="PF13699"/>
    </source>
</evidence>
<dbReference type="AlphaFoldDB" id="A0A243WIG9"/>
<keyword evidence="3" id="KW-1185">Reference proteome</keyword>
<name>A0A243WIG9_9BACT</name>
<evidence type="ECO:0000313" key="2">
    <source>
        <dbReference type="EMBL" id="OUJ74995.1"/>
    </source>
</evidence>
<dbReference type="EMBL" id="MTSE01000003">
    <property type="protein sequence ID" value="OUJ74995.1"/>
    <property type="molecule type" value="Genomic_DNA"/>
</dbReference>
<organism evidence="2 3">
    <name type="scientific">Hymenobacter crusticola</name>
    <dbReference type="NCBI Taxonomy" id="1770526"/>
    <lineage>
        <taxon>Bacteria</taxon>
        <taxon>Pseudomonadati</taxon>
        <taxon>Bacteroidota</taxon>
        <taxon>Cytophagia</taxon>
        <taxon>Cytophagales</taxon>
        <taxon>Hymenobacteraceae</taxon>
        <taxon>Hymenobacter</taxon>
    </lineage>
</organism>
<accession>A0A243WIG9</accession>
<proteinExistence type="predicted"/>
<dbReference type="InterPro" id="IPR025295">
    <property type="entry name" value="eCIS_core_dom"/>
</dbReference>
<gene>
    <name evidence="2" type="ORF">BXP70_08645</name>
</gene>
<protein>
    <recommendedName>
        <fullName evidence="1">eCIS core domain-containing protein</fullName>
    </recommendedName>
</protein>
<dbReference type="Proteomes" id="UP000194873">
    <property type="component" value="Unassembled WGS sequence"/>
</dbReference>
<comment type="caution">
    <text evidence="2">The sequence shown here is derived from an EMBL/GenBank/DDBJ whole genome shotgun (WGS) entry which is preliminary data.</text>
</comment>
<reference evidence="2 3" key="1">
    <citation type="submission" date="2017-01" db="EMBL/GenBank/DDBJ databases">
        <title>A new Hymenobacter.</title>
        <authorList>
            <person name="Liang Y."/>
            <person name="Feng F."/>
        </authorList>
    </citation>
    <scope>NUCLEOTIDE SEQUENCE [LARGE SCALE GENOMIC DNA]</scope>
    <source>
        <strain evidence="2">MIMBbqt21</strain>
    </source>
</reference>
<dbReference type="Pfam" id="PF13699">
    <property type="entry name" value="eCIS_core"/>
    <property type="match status" value="1"/>
</dbReference>
<sequence length="133" mass="14925">MRNPLQAQIDRSPRQVSQRQKVAGLHQMTLQRKGGLPDNLRASMEKLSGLSLDGVKVHYNSRKPAQVNAHAYAQGTDIYLGPGQERHLPHEAWHVVQQKQGRVRPTMQVNGMAVNDNPSLEREADLMGMRASR</sequence>
<evidence type="ECO:0000313" key="3">
    <source>
        <dbReference type="Proteomes" id="UP000194873"/>
    </source>
</evidence>